<reference evidence="1 2" key="1">
    <citation type="submission" date="2018-06" db="EMBL/GenBank/DDBJ databases">
        <authorList>
            <consortium name="Pathogen Informatics"/>
            <person name="Doyle S."/>
        </authorList>
    </citation>
    <scope>NUCLEOTIDE SEQUENCE [LARGE SCALE GENOMIC DNA]</scope>
    <source>
        <strain evidence="1 2">NCTC11112</strain>
    </source>
</reference>
<protein>
    <submittedName>
        <fullName evidence="1">Trimethylamine-N-oxide reductase 2</fullName>
        <ecNumber evidence="1">1.6.6.9</ecNumber>
        <ecNumber evidence="1">1.7.2.3</ecNumber>
    </submittedName>
</protein>
<sequence>MIWWAGGGNFTHHQDTNRLIKALAETGDDRRF</sequence>
<name>A0A376S8A0_ECOLX</name>
<dbReference type="AlphaFoldDB" id="A0A376S8A0"/>
<gene>
    <name evidence="1" type="primary">bisZ_2</name>
    <name evidence="1" type="ORF">NCTC11112_06248</name>
</gene>
<evidence type="ECO:0000313" key="1">
    <source>
        <dbReference type="EMBL" id="STI47058.1"/>
    </source>
</evidence>
<dbReference type="EC" id="1.6.6.9" evidence="1"/>
<dbReference type="GO" id="GO:0050626">
    <property type="term" value="F:trimethylamine-N-oxide reductase (cytochrome c) activity"/>
    <property type="evidence" value="ECO:0007669"/>
    <property type="project" value="UniProtKB-EC"/>
</dbReference>
<dbReference type="EMBL" id="UGAW01000002">
    <property type="protein sequence ID" value="STI47058.1"/>
    <property type="molecule type" value="Genomic_DNA"/>
</dbReference>
<dbReference type="EC" id="1.7.2.3" evidence="1"/>
<proteinExistence type="predicted"/>
<dbReference type="Proteomes" id="UP000254817">
    <property type="component" value="Unassembled WGS sequence"/>
</dbReference>
<keyword evidence="1" id="KW-0560">Oxidoreductase</keyword>
<dbReference type="Gene3D" id="3.40.50.740">
    <property type="match status" value="1"/>
</dbReference>
<accession>A0A376S8A0</accession>
<evidence type="ECO:0000313" key="2">
    <source>
        <dbReference type="Proteomes" id="UP000254817"/>
    </source>
</evidence>
<organism evidence="1 2">
    <name type="scientific">Escherichia coli</name>
    <dbReference type="NCBI Taxonomy" id="562"/>
    <lineage>
        <taxon>Bacteria</taxon>
        <taxon>Pseudomonadati</taxon>
        <taxon>Pseudomonadota</taxon>
        <taxon>Gammaproteobacteria</taxon>
        <taxon>Enterobacterales</taxon>
        <taxon>Enterobacteriaceae</taxon>
        <taxon>Escherichia</taxon>
    </lineage>
</organism>